<evidence type="ECO:0000313" key="5">
    <source>
        <dbReference type="Proteomes" id="UP000239237"/>
    </source>
</evidence>
<dbReference type="GO" id="GO:0005829">
    <property type="term" value="C:cytosol"/>
    <property type="evidence" value="ECO:0007669"/>
    <property type="project" value="TreeGrafter"/>
</dbReference>
<dbReference type="Gene3D" id="3.40.50.360">
    <property type="match status" value="1"/>
</dbReference>
<dbReference type="PANTHER" id="PTHR30543">
    <property type="entry name" value="CHROMATE REDUCTASE"/>
    <property type="match status" value="1"/>
</dbReference>
<keyword evidence="3" id="KW-0560">Oxidoreductase</keyword>
<dbReference type="GeneID" id="99674951"/>
<organism evidence="3 4">
    <name type="scientific">Leuconostoc suionicum</name>
    <dbReference type="NCBI Taxonomy" id="1511761"/>
    <lineage>
        <taxon>Bacteria</taxon>
        <taxon>Bacillati</taxon>
        <taxon>Bacillota</taxon>
        <taxon>Bacilli</taxon>
        <taxon>Lactobacillales</taxon>
        <taxon>Lactobacillaceae</taxon>
        <taxon>Leuconostoc</taxon>
    </lineage>
</organism>
<dbReference type="PANTHER" id="PTHR30543:SF21">
    <property type="entry name" value="NAD(P)H-DEPENDENT FMN REDUCTASE LOT6"/>
    <property type="match status" value="1"/>
</dbReference>
<dbReference type="GO" id="GO:0016491">
    <property type="term" value="F:oxidoreductase activity"/>
    <property type="evidence" value="ECO:0007669"/>
    <property type="project" value="UniProtKB-KW"/>
</dbReference>
<evidence type="ECO:0000313" key="2">
    <source>
        <dbReference type="EMBL" id="SPD93781.1"/>
    </source>
</evidence>
<gene>
    <name evidence="3" type="primary">azr_2</name>
    <name evidence="2" type="ORF">LES8486_01445</name>
    <name evidence="3" type="ORF">LES9216_01592</name>
</gene>
<dbReference type="InterPro" id="IPR029039">
    <property type="entry name" value="Flavoprotein-like_sf"/>
</dbReference>
<reference evidence="2 5" key="1">
    <citation type="submission" date="2018-02" db="EMBL/GenBank/DDBJ databases">
        <authorList>
            <person name="Rodrigo-Torres L."/>
            <person name="Arahal R. D."/>
            <person name="Lucena T."/>
        </authorList>
    </citation>
    <scope>NUCLEOTIDE SEQUENCE [LARGE SCALE GENOMIC DNA]</scope>
    <source>
        <strain evidence="2 5">CECT 8486</strain>
    </source>
</reference>
<sequence length="185" mass="20965">MKNIGIIIGSNRPNRISFDIATWVQKNLISSQFQTNLIDLAKVNLPWLAEPEIPAKGHYTLETTQKWRDLINQYDGFIIVYPQYNWGYPAILKNALDSLYSEWQGKPISTVVFGSHGGFQADIALSLVLQGLHMNKLPINLSISINDDMFSNHSFINIDDALAKYRPDVQQLGVCFENVLNNELL</sequence>
<dbReference type="Proteomes" id="UP000239237">
    <property type="component" value="Unassembled WGS sequence"/>
</dbReference>
<dbReference type="EC" id="1.7.-.-" evidence="3"/>
<dbReference type="Proteomes" id="UP000237923">
    <property type="component" value="Unassembled WGS sequence"/>
</dbReference>
<keyword evidence="5" id="KW-1185">Reference proteome</keyword>
<accession>A0A2N9KF22</accession>
<dbReference type="EMBL" id="OKQR01000002">
    <property type="protein sequence ID" value="SPD93781.1"/>
    <property type="molecule type" value="Genomic_DNA"/>
</dbReference>
<dbReference type="Pfam" id="PF03358">
    <property type="entry name" value="FMN_red"/>
    <property type="match status" value="1"/>
</dbReference>
<evidence type="ECO:0000259" key="1">
    <source>
        <dbReference type="Pfam" id="PF03358"/>
    </source>
</evidence>
<dbReference type="RefSeq" id="WP_072614293.1">
    <property type="nucleotide sequence ID" value="NZ_AP017935.1"/>
</dbReference>
<reference evidence="3 4" key="2">
    <citation type="submission" date="2018-02" db="EMBL/GenBank/DDBJ databases">
        <authorList>
            <person name="Cohen D.B."/>
            <person name="Kent A.D."/>
        </authorList>
    </citation>
    <scope>NUCLEOTIDE SEQUENCE [LARGE SCALE GENOMIC DNA]</scope>
    <source>
        <strain evidence="3 4">CECT 9216</strain>
    </source>
</reference>
<dbReference type="GO" id="GO:0010181">
    <property type="term" value="F:FMN binding"/>
    <property type="evidence" value="ECO:0007669"/>
    <property type="project" value="TreeGrafter"/>
</dbReference>
<dbReference type="InterPro" id="IPR005025">
    <property type="entry name" value="FMN_Rdtase-like_dom"/>
</dbReference>
<dbReference type="InterPro" id="IPR050712">
    <property type="entry name" value="NAD(P)H-dep_reductase"/>
</dbReference>
<evidence type="ECO:0000313" key="4">
    <source>
        <dbReference type="Proteomes" id="UP000237923"/>
    </source>
</evidence>
<protein>
    <submittedName>
        <fullName evidence="3">FMN-dependent NADPH-azoreductase</fullName>
        <ecNumber evidence="3">1.7.-.-</ecNumber>
    </submittedName>
</protein>
<evidence type="ECO:0000313" key="3">
    <source>
        <dbReference type="EMBL" id="SPE09437.1"/>
    </source>
</evidence>
<proteinExistence type="predicted"/>
<name>A0A2N9KF22_9LACO</name>
<dbReference type="SUPFAM" id="SSF52218">
    <property type="entry name" value="Flavoproteins"/>
    <property type="match status" value="1"/>
</dbReference>
<dbReference type="AlphaFoldDB" id="A0A2N9KF22"/>
<feature type="domain" description="NADPH-dependent FMN reductase-like" evidence="1">
    <location>
        <begin position="3"/>
        <end position="139"/>
    </location>
</feature>
<dbReference type="KEGG" id="lsu:A6B45_09085"/>
<dbReference type="EMBL" id="OKQU01000002">
    <property type="protein sequence ID" value="SPE09437.1"/>
    <property type="molecule type" value="Genomic_DNA"/>
</dbReference>